<dbReference type="PANTHER" id="PTHR43033:SF1">
    <property type="entry name" value="TRNA(ILE)-LYSIDINE SYNTHASE-RELATED"/>
    <property type="match status" value="1"/>
</dbReference>
<evidence type="ECO:0000256" key="7">
    <source>
        <dbReference type="ARBA" id="ARBA00048539"/>
    </source>
</evidence>
<dbReference type="InterPro" id="IPR014729">
    <property type="entry name" value="Rossmann-like_a/b/a_fold"/>
</dbReference>
<gene>
    <name evidence="8 10" type="primary">tilS</name>
    <name evidence="10" type="ORF">LMG31506_02931</name>
</gene>
<dbReference type="SUPFAM" id="SSF82829">
    <property type="entry name" value="MesJ substrate recognition domain-like"/>
    <property type="match status" value="1"/>
</dbReference>
<evidence type="ECO:0000256" key="1">
    <source>
        <dbReference type="ARBA" id="ARBA00004496"/>
    </source>
</evidence>
<feature type="binding site" evidence="8">
    <location>
        <begin position="39"/>
        <end position="44"/>
    </location>
    <ligand>
        <name>ATP</name>
        <dbReference type="ChEBI" id="CHEBI:30616"/>
    </ligand>
</feature>
<dbReference type="GO" id="GO:0005524">
    <property type="term" value="F:ATP binding"/>
    <property type="evidence" value="ECO:0007669"/>
    <property type="project" value="UniProtKB-UniRule"/>
</dbReference>
<evidence type="ECO:0000256" key="5">
    <source>
        <dbReference type="ARBA" id="ARBA00022741"/>
    </source>
</evidence>
<evidence type="ECO:0000256" key="4">
    <source>
        <dbReference type="ARBA" id="ARBA00022694"/>
    </source>
</evidence>
<dbReference type="InterPro" id="IPR012795">
    <property type="entry name" value="tRNA_Ile_lys_synt_N"/>
</dbReference>
<dbReference type="SUPFAM" id="SSF56037">
    <property type="entry name" value="PheT/TilS domain"/>
    <property type="match status" value="1"/>
</dbReference>
<evidence type="ECO:0000256" key="6">
    <source>
        <dbReference type="ARBA" id="ARBA00022840"/>
    </source>
</evidence>
<dbReference type="InterPro" id="IPR012796">
    <property type="entry name" value="Lysidine-tRNA-synth_C"/>
</dbReference>
<evidence type="ECO:0000259" key="9">
    <source>
        <dbReference type="SMART" id="SM00977"/>
    </source>
</evidence>
<comment type="domain">
    <text evidence="8">The N-terminal region contains the highly conserved SGGXDS motif, predicted to be a P-loop motif involved in ATP binding.</text>
</comment>
<proteinExistence type="inferred from homology"/>
<dbReference type="InterPro" id="IPR015262">
    <property type="entry name" value="tRNA_Ile_lys_synt_subst-bd"/>
</dbReference>
<dbReference type="Gene3D" id="3.40.50.620">
    <property type="entry name" value="HUPs"/>
    <property type="match status" value="1"/>
</dbReference>
<dbReference type="Pfam" id="PF01171">
    <property type="entry name" value="ATP_bind_3"/>
    <property type="match status" value="1"/>
</dbReference>
<dbReference type="Gene3D" id="1.20.59.20">
    <property type="match status" value="1"/>
</dbReference>
<evidence type="ECO:0000313" key="11">
    <source>
        <dbReference type="Proteomes" id="UP000672934"/>
    </source>
</evidence>
<comment type="subcellular location">
    <subcellularLocation>
        <location evidence="1 8">Cytoplasm</location>
    </subcellularLocation>
</comment>
<evidence type="ECO:0000256" key="3">
    <source>
        <dbReference type="ARBA" id="ARBA00022598"/>
    </source>
</evidence>
<dbReference type="SUPFAM" id="SSF52402">
    <property type="entry name" value="Adenine nucleotide alpha hydrolases-like"/>
    <property type="match status" value="1"/>
</dbReference>
<keyword evidence="6 8" id="KW-0067">ATP-binding</keyword>
<evidence type="ECO:0000256" key="8">
    <source>
        <dbReference type="HAMAP-Rule" id="MF_01161"/>
    </source>
</evidence>
<dbReference type="EC" id="6.3.4.19" evidence="8"/>
<evidence type="ECO:0000256" key="2">
    <source>
        <dbReference type="ARBA" id="ARBA00022490"/>
    </source>
</evidence>
<dbReference type="InterPro" id="IPR012094">
    <property type="entry name" value="tRNA_Ile_lys_synt"/>
</dbReference>
<sequence length="484" mass="52310">MSERLTDKVAQALQASAAFVVSGGAGSGPAAMVVAVALSGGRDSVALLHAAQAAVSAWNLPARVVALHVHHGLQAQADDWDRFCAELCARWQLGYFVRRVSVQAGTGEGIEAAARRARYEALGEMCRASGAGLLLFAHHLDDQVETVLLRLFRGAGVAGMAGMPATRRLDEDADIVLLRPWLEVPRADIDGYCASHELVWIEDPSNDSTRYARNALRAQLPQLEQAFPALRANVAQAAVHFAQAASMLDDLAGAALARLVVPGRDADTLAELDLPGLCALPASHADAVLRLWLRDLGTRAPSTARLAAMREQLLDHGGGEPAIAHDGLVLRRFQGRVLACRREPDTLPAPQAFSWRGEARIVVPAWRGELHFTRDDTFGVPEAMLRQPLRLAGRHGGERIVLRPGGPARALKQAYQEAGVPRWRRCWLPLLWAGDVLVMAAGLGMHRRWGEAPHAPRWRVEWVQAAIGASCEQPGAGRPHHFPS</sequence>
<dbReference type="CDD" id="cd01992">
    <property type="entry name" value="TilS_N"/>
    <property type="match status" value="1"/>
</dbReference>
<accession>A0A916IT59</accession>
<dbReference type="Proteomes" id="UP000672934">
    <property type="component" value="Unassembled WGS sequence"/>
</dbReference>
<name>A0A916IT59_9BURK</name>
<dbReference type="GO" id="GO:0006400">
    <property type="term" value="P:tRNA modification"/>
    <property type="evidence" value="ECO:0007669"/>
    <property type="project" value="UniProtKB-UniRule"/>
</dbReference>
<protein>
    <recommendedName>
        <fullName evidence="8">tRNA(Ile)-lysidine synthase</fullName>
        <ecNumber evidence="8">6.3.4.19</ecNumber>
    </recommendedName>
    <alternativeName>
        <fullName evidence="8">tRNA(Ile)-2-lysyl-cytidine synthase</fullName>
    </alternativeName>
    <alternativeName>
        <fullName evidence="8">tRNA(Ile)-lysidine synthetase</fullName>
    </alternativeName>
</protein>
<dbReference type="GO" id="GO:0005737">
    <property type="term" value="C:cytoplasm"/>
    <property type="evidence" value="ECO:0007669"/>
    <property type="project" value="UniProtKB-SubCell"/>
</dbReference>
<dbReference type="AlphaFoldDB" id="A0A916IT59"/>
<keyword evidence="5 8" id="KW-0547">Nucleotide-binding</keyword>
<comment type="caution">
    <text evidence="10">The sequence shown here is derived from an EMBL/GenBank/DDBJ whole genome shotgun (WGS) entry which is preliminary data.</text>
</comment>
<dbReference type="NCBIfam" id="TIGR02432">
    <property type="entry name" value="lysidine_TilS_N"/>
    <property type="match status" value="1"/>
</dbReference>
<keyword evidence="4 8" id="KW-0819">tRNA processing</keyword>
<keyword evidence="11" id="KW-1185">Reference proteome</keyword>
<dbReference type="GO" id="GO:0032267">
    <property type="term" value="F:tRNA(Ile)-lysidine synthase activity"/>
    <property type="evidence" value="ECO:0007669"/>
    <property type="project" value="UniProtKB-EC"/>
</dbReference>
<dbReference type="Pfam" id="PF11734">
    <property type="entry name" value="TilS_C"/>
    <property type="match status" value="1"/>
</dbReference>
<organism evidence="10 11">
    <name type="scientific">Cupriavidus yeoncheonensis</name>
    <dbReference type="NCBI Taxonomy" id="1462994"/>
    <lineage>
        <taxon>Bacteria</taxon>
        <taxon>Pseudomonadati</taxon>
        <taxon>Pseudomonadota</taxon>
        <taxon>Betaproteobacteria</taxon>
        <taxon>Burkholderiales</taxon>
        <taxon>Burkholderiaceae</taxon>
        <taxon>Cupriavidus</taxon>
    </lineage>
</organism>
<comment type="catalytic activity">
    <reaction evidence="7 8">
        <text>cytidine(34) in tRNA(Ile2) + L-lysine + ATP = lysidine(34) in tRNA(Ile2) + AMP + diphosphate + H(+)</text>
        <dbReference type="Rhea" id="RHEA:43744"/>
        <dbReference type="Rhea" id="RHEA-COMP:10625"/>
        <dbReference type="Rhea" id="RHEA-COMP:10670"/>
        <dbReference type="ChEBI" id="CHEBI:15378"/>
        <dbReference type="ChEBI" id="CHEBI:30616"/>
        <dbReference type="ChEBI" id="CHEBI:32551"/>
        <dbReference type="ChEBI" id="CHEBI:33019"/>
        <dbReference type="ChEBI" id="CHEBI:82748"/>
        <dbReference type="ChEBI" id="CHEBI:83665"/>
        <dbReference type="ChEBI" id="CHEBI:456215"/>
        <dbReference type="EC" id="6.3.4.19"/>
    </reaction>
</comment>
<keyword evidence="3 8" id="KW-0436">Ligase</keyword>
<feature type="domain" description="Lysidine-tRNA(Ile) synthetase C-terminal" evidence="9">
    <location>
        <begin position="389"/>
        <end position="462"/>
    </location>
</feature>
<dbReference type="Pfam" id="PF09179">
    <property type="entry name" value="TilS"/>
    <property type="match status" value="1"/>
</dbReference>
<dbReference type="SMART" id="SM00977">
    <property type="entry name" value="TilS_C"/>
    <property type="match status" value="1"/>
</dbReference>
<reference evidence="10" key="1">
    <citation type="submission" date="2021-03" db="EMBL/GenBank/DDBJ databases">
        <authorList>
            <person name="Peeters C."/>
        </authorList>
    </citation>
    <scope>NUCLEOTIDE SEQUENCE</scope>
    <source>
        <strain evidence="10">LMG 31506</strain>
    </source>
</reference>
<comment type="similarity">
    <text evidence="8">Belongs to the tRNA(Ile)-lysidine synthase family.</text>
</comment>
<dbReference type="HAMAP" id="MF_01161">
    <property type="entry name" value="tRNA_Ile_lys_synt"/>
    <property type="match status" value="1"/>
</dbReference>
<comment type="function">
    <text evidence="8">Ligates lysine onto the cytidine present at position 34 of the AUA codon-specific tRNA(Ile) that contains the anticodon CAU, in an ATP-dependent manner. Cytidine is converted to lysidine, thus changing the amino acid specificity of the tRNA from methionine to isoleucine.</text>
</comment>
<dbReference type="PANTHER" id="PTHR43033">
    <property type="entry name" value="TRNA(ILE)-LYSIDINE SYNTHASE-RELATED"/>
    <property type="match status" value="1"/>
</dbReference>
<dbReference type="NCBIfam" id="TIGR02433">
    <property type="entry name" value="lysidine_TilS_C"/>
    <property type="match status" value="1"/>
</dbReference>
<dbReference type="EMBL" id="CAJPUY010000009">
    <property type="protein sequence ID" value="CAG2143890.1"/>
    <property type="molecule type" value="Genomic_DNA"/>
</dbReference>
<dbReference type="InterPro" id="IPR011063">
    <property type="entry name" value="TilS/TtcA_N"/>
</dbReference>
<evidence type="ECO:0000313" key="10">
    <source>
        <dbReference type="EMBL" id="CAG2143890.1"/>
    </source>
</evidence>
<keyword evidence="2 8" id="KW-0963">Cytoplasm</keyword>